<dbReference type="EMBL" id="KL367671">
    <property type="protein sequence ID" value="KFD60375.1"/>
    <property type="molecule type" value="Genomic_DNA"/>
</dbReference>
<gene>
    <name evidence="1" type="ORF">M514_27421</name>
</gene>
<protein>
    <submittedName>
        <fullName evidence="1">Uncharacterized protein</fullName>
    </submittedName>
</protein>
<organism evidence="1">
    <name type="scientific">Trichuris suis</name>
    <name type="common">pig whipworm</name>
    <dbReference type="NCBI Taxonomy" id="68888"/>
    <lineage>
        <taxon>Eukaryota</taxon>
        <taxon>Metazoa</taxon>
        <taxon>Ecdysozoa</taxon>
        <taxon>Nematoda</taxon>
        <taxon>Enoplea</taxon>
        <taxon>Dorylaimia</taxon>
        <taxon>Trichinellida</taxon>
        <taxon>Trichuridae</taxon>
        <taxon>Trichuris</taxon>
    </lineage>
</organism>
<dbReference type="AlphaFoldDB" id="A0A085MT29"/>
<sequence>MPRHEVSCDYYCLVWSRTPWKLQKSAKLKGEYFLFGQDQDDVDMEQKEMIVVSMSYLMAFLCCQIQSSIHGNCQIKEYFLFGQDQDDVDMEQKEMIVVSMSYLPQLGPSSAPKNFLGHHRDQQLRSSSVSPADVDIPVESNLDSSRFTHTRLVLHQSSHHTAVYGG</sequence>
<dbReference type="Proteomes" id="UP000030758">
    <property type="component" value="Unassembled WGS sequence"/>
</dbReference>
<accession>A0A085MT29</accession>
<proteinExistence type="predicted"/>
<evidence type="ECO:0000313" key="1">
    <source>
        <dbReference type="EMBL" id="KFD60375.1"/>
    </source>
</evidence>
<name>A0A085MT29_9BILA</name>
<reference evidence="1" key="1">
    <citation type="journal article" date="2014" name="Nat. Genet.">
        <title>Genome and transcriptome of the porcine whipworm Trichuris suis.</title>
        <authorList>
            <person name="Jex A.R."/>
            <person name="Nejsum P."/>
            <person name="Schwarz E.M."/>
            <person name="Hu L."/>
            <person name="Young N.D."/>
            <person name="Hall R.S."/>
            <person name="Korhonen P.K."/>
            <person name="Liao S."/>
            <person name="Thamsborg S."/>
            <person name="Xia J."/>
            <person name="Xu P."/>
            <person name="Wang S."/>
            <person name="Scheerlinck J.P."/>
            <person name="Hofmann A."/>
            <person name="Sternberg P.W."/>
            <person name="Wang J."/>
            <person name="Gasser R.B."/>
        </authorList>
    </citation>
    <scope>NUCLEOTIDE SEQUENCE [LARGE SCALE GENOMIC DNA]</scope>
    <source>
        <strain evidence="1">DCEP-RM93F</strain>
    </source>
</reference>